<gene>
    <name evidence="1" type="ORF">E5329_04270</name>
</gene>
<accession>A0AC61RZN2</accession>
<proteinExistence type="predicted"/>
<evidence type="ECO:0000313" key="2">
    <source>
        <dbReference type="Proteomes" id="UP000304953"/>
    </source>
</evidence>
<keyword evidence="2" id="KW-1185">Reference proteome</keyword>
<protein>
    <submittedName>
        <fullName evidence="1">MATE family efflux transporter</fullName>
    </submittedName>
</protein>
<comment type="caution">
    <text evidence="1">The sequence shown here is derived from an EMBL/GenBank/DDBJ whole genome shotgun (WGS) entry which is preliminary data.</text>
</comment>
<organism evidence="1 2">
    <name type="scientific">Petralouisia muris</name>
    <dbReference type="NCBI Taxonomy" id="3032872"/>
    <lineage>
        <taxon>Bacteria</taxon>
        <taxon>Bacillati</taxon>
        <taxon>Bacillota</taxon>
        <taxon>Clostridia</taxon>
        <taxon>Lachnospirales</taxon>
        <taxon>Lachnospiraceae</taxon>
        <taxon>Petralouisia</taxon>
    </lineage>
</organism>
<reference evidence="1" key="1">
    <citation type="submission" date="2019-04" db="EMBL/GenBank/DDBJ databases">
        <title>Microbes associate with the intestines of laboratory mice.</title>
        <authorList>
            <person name="Navarre W."/>
            <person name="Wong E."/>
            <person name="Huang K."/>
            <person name="Tropini C."/>
            <person name="Ng K."/>
            <person name="Yu B."/>
        </authorList>
    </citation>
    <scope>NUCLEOTIDE SEQUENCE</scope>
    <source>
        <strain evidence="1">NM01_1-7b</strain>
    </source>
</reference>
<dbReference type="Proteomes" id="UP000304953">
    <property type="component" value="Unassembled WGS sequence"/>
</dbReference>
<name>A0AC61RZN2_9FIRM</name>
<evidence type="ECO:0000313" key="1">
    <source>
        <dbReference type="EMBL" id="TGY97595.1"/>
    </source>
</evidence>
<dbReference type="EMBL" id="SRYA01000006">
    <property type="protein sequence ID" value="TGY97595.1"/>
    <property type="molecule type" value="Genomic_DNA"/>
</dbReference>
<sequence length="435" mass="47791">MEEKTRIKEFFQYVTLNICGVIGLSCYILADTFFISNGLGANGLTALNLAIPIYSFLHGSGLMCGMGGATKYSIYRGQKEYKNASKSFSNTIYIMSALAVIFMLTGIFFSGQLTILLGADKDVFDMTNTYLQVILLFAPAFMANDTLLCFVRNDGNPKLAMLGMLTGSFSNIILDYIFIFPLNMGILGAVLATGLAPVISLSVLSKHWITKQNQFHFVRIHPSFRLTGNIISLGLPSFITEMASGIVMIVFNMIILHLQGNIGVAAYGIVANLSLVVISIYTGIAQGMQPILSRVYGYGDKEGQKQILKYAQITMLVISCGIYLIFLLAASPIVSVFNSERNIPLQQIAVTGLKIYFTAVPFAGFNIILSAYFTSTEKALPAQIISLSRGFLIIIPMAFLMSYFFKMTGVWLSFPITECFVALAGIALYIQFRKR</sequence>